<dbReference type="SMART" id="SM00241">
    <property type="entry name" value="ZP"/>
    <property type="match status" value="1"/>
</dbReference>
<dbReference type="SMART" id="SM00202">
    <property type="entry name" value="SR"/>
    <property type="match status" value="2"/>
</dbReference>
<feature type="region of interest" description="Disordered" evidence="10">
    <location>
        <begin position="584"/>
        <end position="620"/>
    </location>
</feature>
<gene>
    <name evidence="14" type="ORF">RRG08_021017</name>
</gene>
<dbReference type="Gene3D" id="2.60.40.4100">
    <property type="entry name" value="Zona pellucida, ZP-C domain"/>
    <property type="match status" value="1"/>
</dbReference>
<dbReference type="PRINTS" id="PR00023">
    <property type="entry name" value="ZPELLUCIDA"/>
</dbReference>
<evidence type="ECO:0000256" key="10">
    <source>
        <dbReference type="SAM" id="MobiDB-lite"/>
    </source>
</evidence>
<evidence type="ECO:0000256" key="1">
    <source>
        <dbReference type="ARBA" id="ARBA00004167"/>
    </source>
</evidence>
<dbReference type="Gene3D" id="3.10.250.10">
    <property type="entry name" value="SRCR-like domain"/>
    <property type="match status" value="2"/>
</dbReference>
<sequence length="709" mass="76935">MQCVLLTTVIFAILQLRTPFCDAVNVTGIRLVNENSGGVTAQEGLVQIQINGDPEWGAICDDAFDAVDAVVVCRMLGFTNGGSVFNTVGFPNSPPAEYFMDDTVCTGDEPTLTECIAAQESDCSPSTDSIVGVRCNDNLGPGEQGPEPVTTTAAVPDVIIGACAQTGTNPDPNVRLYGKAGVDGMGFVEVRNPSNQWGFVCDDRWSALSALVVCRELCFDTDNYTPKPGIPQEHRILPSNPTIGLDNVRCTGQEQSLIDCPANPWGQEDCIDEELAGVQCLPAQYQPPPPPIPILLCREGLMIAQFSLTQDEKLEEKHLIVYTSSGAECPDVIKSSDTNFVTIQIPVDKCGTRNTQSNTSHIVYENTVTYLYTSLDGSITRKNTYQVHITCALPTAVVVTQRIQPLTESVTQKATGSFQTSMAVYRNDTFEVPVVDSPVRIPLGEWLNMAVVMENNDPNLNLVLTDCVTTPTGNPSQQPIKELITNKCPKEESISIYPLSNFRMGFRFKPFKFVGHDLLYVHCNALVCRVEDNTQLCDRTCGNQKPVANGKRRRKRALFNKINFVVTSPVIVLYDPHSPNIGKDNGNISVTTIGTPVQLSGGDKKESSSSPSTSGSLSVRSSTSLPVSAVLTQQIQSLKPWAPHPLHDGNLHISDSDISDSETEPYPHPTPPSSLVRSRNSGYSKYCSKAHLSNVVSMVIAVLTAVSWS</sequence>
<feature type="signal peptide" evidence="11">
    <location>
        <begin position="1"/>
        <end position="23"/>
    </location>
</feature>
<feature type="disulfide bond" evidence="9">
    <location>
        <begin position="250"/>
        <end position="260"/>
    </location>
</feature>
<evidence type="ECO:0000256" key="9">
    <source>
        <dbReference type="PROSITE-ProRule" id="PRU00196"/>
    </source>
</evidence>
<dbReference type="Pfam" id="PF00530">
    <property type="entry name" value="SRCR"/>
    <property type="match status" value="2"/>
</dbReference>
<evidence type="ECO:0000256" key="7">
    <source>
        <dbReference type="ARBA" id="ARBA00023157"/>
    </source>
</evidence>
<evidence type="ECO:0000256" key="5">
    <source>
        <dbReference type="ARBA" id="ARBA00022989"/>
    </source>
</evidence>
<feature type="compositionally biased region" description="Polar residues" evidence="10">
    <location>
        <begin position="586"/>
        <end position="598"/>
    </location>
</feature>
<comment type="subcellular location">
    <subcellularLocation>
        <location evidence="1">Membrane</location>
        <topology evidence="1">Single-pass membrane protein</topology>
    </subcellularLocation>
</comment>
<keyword evidence="3 11" id="KW-0732">Signal</keyword>
<dbReference type="InterPro" id="IPR042235">
    <property type="entry name" value="ZP-C_dom"/>
</dbReference>
<keyword evidence="5" id="KW-1133">Transmembrane helix</keyword>
<keyword evidence="15" id="KW-1185">Reference proteome</keyword>
<keyword evidence="6" id="KW-0472">Membrane</keyword>
<evidence type="ECO:0000256" key="11">
    <source>
        <dbReference type="SAM" id="SignalP"/>
    </source>
</evidence>
<evidence type="ECO:0000259" key="13">
    <source>
        <dbReference type="PROSITE" id="PS51034"/>
    </source>
</evidence>
<dbReference type="InterPro" id="IPR048290">
    <property type="entry name" value="ZP_chr"/>
</dbReference>
<dbReference type="Proteomes" id="UP001283361">
    <property type="component" value="Unassembled WGS sequence"/>
</dbReference>
<evidence type="ECO:0000256" key="8">
    <source>
        <dbReference type="ARBA" id="ARBA00023180"/>
    </source>
</evidence>
<dbReference type="PROSITE" id="PS51034">
    <property type="entry name" value="ZP_2"/>
    <property type="match status" value="1"/>
</dbReference>
<comment type="caution">
    <text evidence="9">Lacks conserved residue(s) required for the propagation of feature annotation.</text>
</comment>
<reference evidence="14" key="1">
    <citation type="journal article" date="2023" name="G3 (Bethesda)">
        <title>A reference genome for the long-term kleptoplast-retaining sea slug Elysia crispata morphotype clarki.</title>
        <authorList>
            <person name="Eastman K.E."/>
            <person name="Pendleton A.L."/>
            <person name="Shaikh M.A."/>
            <person name="Suttiyut T."/>
            <person name="Ogas R."/>
            <person name="Tomko P."/>
            <person name="Gavelis G."/>
            <person name="Widhalm J.R."/>
            <person name="Wisecaver J.H."/>
        </authorList>
    </citation>
    <scope>NUCLEOTIDE SEQUENCE</scope>
    <source>
        <strain evidence="14">ECLA1</strain>
    </source>
</reference>
<dbReference type="EMBL" id="JAWDGP010000011">
    <property type="protein sequence ID" value="KAK3804433.1"/>
    <property type="molecule type" value="Genomic_DNA"/>
</dbReference>
<dbReference type="InterPro" id="IPR001507">
    <property type="entry name" value="ZP_dom"/>
</dbReference>
<evidence type="ECO:0000313" key="14">
    <source>
        <dbReference type="EMBL" id="KAK3804433.1"/>
    </source>
</evidence>
<evidence type="ECO:0000313" key="15">
    <source>
        <dbReference type="Proteomes" id="UP001283361"/>
    </source>
</evidence>
<dbReference type="AlphaFoldDB" id="A0AAE1EGS9"/>
<dbReference type="InterPro" id="IPR036772">
    <property type="entry name" value="SRCR-like_dom_sf"/>
</dbReference>
<dbReference type="InterPro" id="IPR055356">
    <property type="entry name" value="ZP-N"/>
</dbReference>
<evidence type="ECO:0000256" key="2">
    <source>
        <dbReference type="ARBA" id="ARBA00022692"/>
    </source>
</evidence>
<proteinExistence type="predicted"/>
<evidence type="ECO:0000256" key="6">
    <source>
        <dbReference type="ARBA" id="ARBA00023136"/>
    </source>
</evidence>
<comment type="caution">
    <text evidence="14">The sequence shown here is derived from an EMBL/GenBank/DDBJ whole genome shotgun (WGS) entry which is preliminary data.</text>
</comment>
<evidence type="ECO:0000259" key="12">
    <source>
        <dbReference type="PROSITE" id="PS50287"/>
    </source>
</evidence>
<dbReference type="PANTHER" id="PTHR48071">
    <property type="entry name" value="SRCR DOMAIN-CONTAINING PROTEIN"/>
    <property type="match status" value="1"/>
</dbReference>
<keyword evidence="8" id="KW-0325">Glycoprotein</keyword>
<dbReference type="InterPro" id="IPR001190">
    <property type="entry name" value="SRCR"/>
</dbReference>
<feature type="domain" description="SRCR" evidence="12">
    <location>
        <begin position="29"/>
        <end position="136"/>
    </location>
</feature>
<dbReference type="InterPro" id="IPR055355">
    <property type="entry name" value="ZP-C"/>
</dbReference>
<dbReference type="PRINTS" id="PR00258">
    <property type="entry name" value="SPERACTRCPTR"/>
</dbReference>
<name>A0AAE1EGS9_9GAST</name>
<accession>A0AAE1EGS9</accession>
<keyword evidence="2" id="KW-0812">Transmembrane</keyword>
<organism evidence="14 15">
    <name type="scientific">Elysia crispata</name>
    <name type="common">lettuce slug</name>
    <dbReference type="NCBI Taxonomy" id="231223"/>
    <lineage>
        <taxon>Eukaryota</taxon>
        <taxon>Metazoa</taxon>
        <taxon>Spiralia</taxon>
        <taxon>Lophotrochozoa</taxon>
        <taxon>Mollusca</taxon>
        <taxon>Gastropoda</taxon>
        <taxon>Heterobranchia</taxon>
        <taxon>Euthyneura</taxon>
        <taxon>Panpulmonata</taxon>
        <taxon>Sacoglossa</taxon>
        <taxon>Placobranchoidea</taxon>
        <taxon>Plakobranchidae</taxon>
        <taxon>Elysia</taxon>
    </lineage>
</organism>
<keyword evidence="4" id="KW-0677">Repeat</keyword>
<dbReference type="SUPFAM" id="SSF56487">
    <property type="entry name" value="SRCR-like"/>
    <property type="match status" value="2"/>
</dbReference>
<dbReference type="GO" id="GO:0016020">
    <property type="term" value="C:membrane"/>
    <property type="evidence" value="ECO:0007669"/>
    <property type="project" value="UniProtKB-SubCell"/>
</dbReference>
<feature type="domain" description="ZP" evidence="13">
    <location>
        <begin position="296"/>
        <end position="544"/>
    </location>
</feature>
<evidence type="ECO:0000256" key="4">
    <source>
        <dbReference type="ARBA" id="ARBA00022737"/>
    </source>
</evidence>
<dbReference type="PROSITE" id="PS50287">
    <property type="entry name" value="SRCR_2"/>
    <property type="match status" value="2"/>
</dbReference>
<feature type="domain" description="SRCR" evidence="12">
    <location>
        <begin position="174"/>
        <end position="281"/>
    </location>
</feature>
<feature type="disulfide bond" evidence="9">
    <location>
        <begin position="105"/>
        <end position="115"/>
    </location>
</feature>
<feature type="region of interest" description="Disordered" evidence="10">
    <location>
        <begin position="649"/>
        <end position="679"/>
    </location>
</feature>
<dbReference type="PANTHER" id="PTHR48071:SF18">
    <property type="entry name" value="DELETED IN MALIGNANT BRAIN TUMORS 1 PROTEIN-RELATED"/>
    <property type="match status" value="1"/>
</dbReference>
<feature type="compositionally biased region" description="Low complexity" evidence="10">
    <location>
        <begin position="608"/>
        <end position="620"/>
    </location>
</feature>
<dbReference type="Pfam" id="PF00100">
    <property type="entry name" value="Zona_pellucida"/>
    <property type="match status" value="1"/>
</dbReference>
<protein>
    <submittedName>
        <fullName evidence="14">Uncharacterized protein</fullName>
    </submittedName>
</protein>
<dbReference type="Gene3D" id="2.60.40.3210">
    <property type="entry name" value="Zona pellucida, ZP-N domain"/>
    <property type="match status" value="1"/>
</dbReference>
<feature type="chain" id="PRO_5042066623" evidence="11">
    <location>
        <begin position="24"/>
        <end position="709"/>
    </location>
</feature>
<evidence type="ECO:0000256" key="3">
    <source>
        <dbReference type="ARBA" id="ARBA00022729"/>
    </source>
</evidence>
<keyword evidence="7 9" id="KW-1015">Disulfide bond</keyword>
<dbReference type="Pfam" id="PF23344">
    <property type="entry name" value="ZP-N"/>
    <property type="match status" value="1"/>
</dbReference>
<dbReference type="FunFam" id="3.10.250.10:FF:000016">
    <property type="entry name" value="Scavenger receptor cysteine-rich protein type 12"/>
    <property type="match status" value="1"/>
</dbReference>